<name>H6Q8R1_PYROT</name>
<sequence length="559" mass="63166">MVKPSQQNMPMAWTRIKLVAVGVILITFISISIFQVIPTVSNLWVVQNVVSLPASYEVYKGANYMVQYVPAFKLHNETHLVVKVRINNTPVDFGVYAFGPGLDGFVEVGKARGRGEARMPVGRYISEAVRLVKDLGYTPRQAGPGLLLFVVTSWKEGNETYVGTQIVPVPIIPGEATGRGIVVEINFKPHIKHRMNSSGNAAEIRTSPLPPNVDGYPTLQSMPSTVTDYCVWIDPFLPSWKIACYIWFYKYTEYDGWSPIIFATTHLDLVDGGLISEIHHYVDVAIIANKRIYFELGAEIDTGYLTIPGPGFTVQADRSDWTIFKYSCRYINANFTTTPGECSQYVPKDGSTRRWEVPSFDKDVILATGTYGRYKVGVYEYKYCECPTSDGYTCTYGVWRCITKSTHRIHWIAPELNPDTQAWYPYSIIDDSRSRYWDAWVRILQQKYDVIFDSKLSKDQYYTNSLAALSYTAGNVLYFAFGLPLRVFGLGVSAGTSYDRTAYVSVDHVARAGKCAYVKLRRYYTPQLYLEPGVTHTWQKSELVQPIAPAYWPYSLPCG</sequence>
<dbReference type="HOGENOM" id="CLU_477047_0_0_2"/>
<accession>H6Q8R1</accession>
<proteinExistence type="predicted"/>
<dbReference type="eggNOG" id="arCOG08358">
    <property type="taxonomic scope" value="Archaea"/>
</dbReference>
<reference evidence="1 2" key="1">
    <citation type="journal article" date="2012" name="Stand. Genomic Sci.">
        <title>Complete genome sequence of Pyrobaculum oguniense.</title>
        <authorList>
            <person name="Bernick D.L."/>
            <person name="Karplus K."/>
            <person name="Lui L.M."/>
            <person name="Coker J.K."/>
            <person name="Murphy J.N."/>
            <person name="Chan P.P."/>
            <person name="Cozen A.E."/>
            <person name="Lowe T.M."/>
        </authorList>
    </citation>
    <scope>NUCLEOTIDE SEQUENCE [LARGE SCALE GENOMIC DNA]</scope>
    <source>
        <strain evidence="1 2">TE7</strain>
    </source>
</reference>
<dbReference type="STRING" id="698757.Pogu_1189"/>
<dbReference type="AlphaFoldDB" id="H6Q8R1"/>
<dbReference type="EMBL" id="CP003316">
    <property type="protein sequence ID" value="AFA39216.1"/>
    <property type="molecule type" value="Genomic_DNA"/>
</dbReference>
<evidence type="ECO:0000313" key="1">
    <source>
        <dbReference type="EMBL" id="AFA39216.1"/>
    </source>
</evidence>
<gene>
    <name evidence="1" type="ordered locus">Pogu_1189</name>
</gene>
<evidence type="ECO:0000313" key="2">
    <source>
        <dbReference type="Proteomes" id="UP000009062"/>
    </source>
</evidence>
<dbReference type="KEGG" id="pog:Pogu_1189"/>
<keyword evidence="2" id="KW-1185">Reference proteome</keyword>
<organism evidence="1 2">
    <name type="scientific">Pyrobaculum oguniense (strain DSM 13380 / JCM 10595 / TE7)</name>
    <dbReference type="NCBI Taxonomy" id="698757"/>
    <lineage>
        <taxon>Archaea</taxon>
        <taxon>Thermoproteota</taxon>
        <taxon>Thermoprotei</taxon>
        <taxon>Thermoproteales</taxon>
        <taxon>Thermoproteaceae</taxon>
        <taxon>Pyrobaculum</taxon>
    </lineage>
</organism>
<protein>
    <submittedName>
        <fullName evidence="1">Uncharacterized protein</fullName>
    </submittedName>
</protein>
<dbReference type="Proteomes" id="UP000009062">
    <property type="component" value="Chromosome"/>
</dbReference>